<keyword evidence="2" id="KW-0812">Transmembrane</keyword>
<proteinExistence type="predicted"/>
<keyword evidence="2" id="KW-0472">Membrane</keyword>
<evidence type="ECO:0000256" key="1">
    <source>
        <dbReference type="ARBA" id="ARBA00022737"/>
    </source>
</evidence>
<organism evidence="4 5">
    <name type="scientific">Herrania umbratica</name>
    <dbReference type="NCBI Taxonomy" id="108875"/>
    <lineage>
        <taxon>Eukaryota</taxon>
        <taxon>Viridiplantae</taxon>
        <taxon>Streptophyta</taxon>
        <taxon>Embryophyta</taxon>
        <taxon>Tracheophyta</taxon>
        <taxon>Spermatophyta</taxon>
        <taxon>Magnoliopsida</taxon>
        <taxon>eudicotyledons</taxon>
        <taxon>Gunneridae</taxon>
        <taxon>Pentapetalae</taxon>
        <taxon>rosids</taxon>
        <taxon>malvids</taxon>
        <taxon>Malvales</taxon>
        <taxon>Malvaceae</taxon>
        <taxon>Byttnerioideae</taxon>
        <taxon>Herrania</taxon>
    </lineage>
</organism>
<sequence>MPTLLRINHQSHPHQLELKRSQVPYYCDGCKEPGFGLCYQCPNKNCNFFLDEECGINLPSHSHQLLQNCHFKFYKENPRRHLRICDACGKVIQGFLYQCSHKPGHDLHPCCAKLPLSFSDNGMEICLRNEVNSKCLKCQSKAKFSWFYVSKSGEYCYHVACMKEAWLENWKKDYFQLDAAKNGNLVLQNLAPKEVAPRDGQSSKVKKGMKWLIVFLNLVVSAIFGDPLSLISSMFQFYQN</sequence>
<dbReference type="SUPFAM" id="SSF57889">
    <property type="entry name" value="Cysteine-rich domain"/>
    <property type="match status" value="1"/>
</dbReference>
<evidence type="ECO:0000313" key="5">
    <source>
        <dbReference type="RefSeq" id="XP_021277310.1"/>
    </source>
</evidence>
<evidence type="ECO:0000313" key="4">
    <source>
        <dbReference type="Proteomes" id="UP000504621"/>
    </source>
</evidence>
<dbReference type="PANTHER" id="PTHR46477">
    <property type="entry name" value="CYSTEINE/HISTIDINE-RICH C1 DOMAIN FAMILY PROTEIN"/>
    <property type="match status" value="1"/>
</dbReference>
<dbReference type="InterPro" id="IPR046349">
    <property type="entry name" value="C1-like_sf"/>
</dbReference>
<gene>
    <name evidence="5" type="primary">LOC110411469</name>
</gene>
<keyword evidence="4" id="KW-1185">Reference proteome</keyword>
<dbReference type="Pfam" id="PF03107">
    <property type="entry name" value="C1_2"/>
    <property type="match status" value="1"/>
</dbReference>
<keyword evidence="1" id="KW-0677">Repeat</keyword>
<dbReference type="AlphaFoldDB" id="A0A6J0ZRJ6"/>
<feature type="domain" description="DC1" evidence="3">
    <location>
        <begin position="10"/>
        <end position="54"/>
    </location>
</feature>
<dbReference type="RefSeq" id="XP_021277310.1">
    <property type="nucleotide sequence ID" value="XM_021421635.1"/>
</dbReference>
<feature type="transmembrane region" description="Helical" evidence="2">
    <location>
        <begin position="211"/>
        <end position="238"/>
    </location>
</feature>
<keyword evidence="2" id="KW-1133">Transmembrane helix</keyword>
<dbReference type="PANTHER" id="PTHR46477:SF14">
    <property type="entry name" value="C1 DOMAIN FAMILY PROTEIN, PUTATIVE-RELATED"/>
    <property type="match status" value="1"/>
</dbReference>
<reference evidence="5" key="1">
    <citation type="submission" date="2025-08" db="UniProtKB">
        <authorList>
            <consortium name="RefSeq"/>
        </authorList>
    </citation>
    <scope>IDENTIFICATION</scope>
    <source>
        <tissue evidence="5">Leaf</tissue>
    </source>
</reference>
<dbReference type="GeneID" id="110411469"/>
<dbReference type="OrthoDB" id="1841377at2759"/>
<evidence type="ECO:0000259" key="3">
    <source>
        <dbReference type="Pfam" id="PF03107"/>
    </source>
</evidence>
<name>A0A6J0ZRJ6_9ROSI</name>
<evidence type="ECO:0000256" key="2">
    <source>
        <dbReference type="SAM" id="Phobius"/>
    </source>
</evidence>
<protein>
    <submittedName>
        <fullName evidence="5">Uncharacterized protein LOC110411469</fullName>
    </submittedName>
</protein>
<accession>A0A6J0ZRJ6</accession>
<dbReference type="InterPro" id="IPR004146">
    <property type="entry name" value="DC1"/>
</dbReference>
<dbReference type="Proteomes" id="UP000504621">
    <property type="component" value="Unplaced"/>
</dbReference>